<evidence type="ECO:0000313" key="15">
    <source>
        <dbReference type="Proteomes" id="UP000586093"/>
    </source>
</evidence>
<dbReference type="Gene3D" id="3.30.160.70">
    <property type="entry name" value="Methylated DNA-protein cysteine methyltransferase domain"/>
    <property type="match status" value="1"/>
</dbReference>
<dbReference type="InterPro" id="IPR036388">
    <property type="entry name" value="WH-like_DNA-bd_sf"/>
</dbReference>
<keyword evidence="6" id="KW-0227">DNA damage</keyword>
<keyword evidence="10" id="KW-0234">DNA repair</keyword>
<dbReference type="GO" id="GO:0006281">
    <property type="term" value="P:DNA repair"/>
    <property type="evidence" value="ECO:0007669"/>
    <property type="project" value="UniProtKB-KW"/>
</dbReference>
<organism evidence="14 15">
    <name type="scientific">Aquariibacter albus</name>
    <dbReference type="NCBI Taxonomy" id="2759899"/>
    <lineage>
        <taxon>Bacteria</taxon>
        <taxon>Pseudomonadati</taxon>
        <taxon>Pseudomonadota</taxon>
        <taxon>Betaproteobacteria</taxon>
        <taxon>Burkholderiales</taxon>
        <taxon>Sphaerotilaceae</taxon>
        <taxon>Aquariibacter</taxon>
    </lineage>
</organism>
<dbReference type="InterPro" id="IPR018062">
    <property type="entry name" value="HTH_AraC-typ_CS"/>
</dbReference>
<dbReference type="EC" id="2.1.1.63" evidence="3"/>
<comment type="catalytic activity">
    <reaction evidence="1">
        <text>a 4-O-methyl-thymidine in DNA + L-cysteinyl-[protein] = a thymidine in DNA + S-methyl-L-cysteinyl-[protein]</text>
        <dbReference type="Rhea" id="RHEA:53428"/>
        <dbReference type="Rhea" id="RHEA-COMP:10131"/>
        <dbReference type="Rhea" id="RHEA-COMP:10132"/>
        <dbReference type="Rhea" id="RHEA-COMP:13555"/>
        <dbReference type="Rhea" id="RHEA-COMP:13556"/>
        <dbReference type="ChEBI" id="CHEBI:29950"/>
        <dbReference type="ChEBI" id="CHEBI:82612"/>
        <dbReference type="ChEBI" id="CHEBI:137386"/>
        <dbReference type="ChEBI" id="CHEBI:137387"/>
        <dbReference type="EC" id="2.1.1.63"/>
    </reaction>
</comment>
<comment type="catalytic activity">
    <reaction evidence="11">
        <text>a 6-O-methyl-2'-deoxyguanosine in DNA + L-cysteinyl-[protein] = S-methyl-L-cysteinyl-[protein] + a 2'-deoxyguanosine in DNA</text>
        <dbReference type="Rhea" id="RHEA:24000"/>
        <dbReference type="Rhea" id="RHEA-COMP:10131"/>
        <dbReference type="Rhea" id="RHEA-COMP:10132"/>
        <dbReference type="Rhea" id="RHEA-COMP:11367"/>
        <dbReference type="Rhea" id="RHEA-COMP:11368"/>
        <dbReference type="ChEBI" id="CHEBI:29950"/>
        <dbReference type="ChEBI" id="CHEBI:82612"/>
        <dbReference type="ChEBI" id="CHEBI:85445"/>
        <dbReference type="ChEBI" id="CHEBI:85448"/>
        <dbReference type="EC" id="2.1.1.63"/>
    </reaction>
</comment>
<dbReference type="Pfam" id="PF01035">
    <property type="entry name" value="DNA_binding_1"/>
    <property type="match status" value="1"/>
</dbReference>
<evidence type="ECO:0000256" key="4">
    <source>
        <dbReference type="ARBA" id="ARBA00022603"/>
    </source>
</evidence>
<dbReference type="SMART" id="SM00342">
    <property type="entry name" value="HTH_ARAC"/>
    <property type="match status" value="1"/>
</dbReference>
<evidence type="ECO:0000256" key="8">
    <source>
        <dbReference type="ARBA" id="ARBA00023125"/>
    </source>
</evidence>
<dbReference type="AlphaFoldDB" id="A0A839HKY6"/>
<keyword evidence="7" id="KW-0805">Transcription regulation</keyword>
<evidence type="ECO:0000256" key="11">
    <source>
        <dbReference type="ARBA" id="ARBA00049348"/>
    </source>
</evidence>
<dbReference type="RefSeq" id="WP_182665128.1">
    <property type="nucleotide sequence ID" value="NZ_JACIVI010000005.1"/>
</dbReference>
<reference evidence="14 15" key="1">
    <citation type="submission" date="2020-08" db="EMBL/GenBank/DDBJ databases">
        <title>Aquariorum lacteus gen. nov., sp. nov., a new member of the family Comamonadaceae, isolated from freshwater aquarium.</title>
        <authorList>
            <person name="Chun S.-J."/>
        </authorList>
    </citation>
    <scope>NUCLEOTIDE SEQUENCE [LARGE SCALE GENOMIC DNA]</scope>
    <source>
        <strain evidence="14 15">SJAQ100</strain>
    </source>
</reference>
<dbReference type="InterPro" id="IPR036217">
    <property type="entry name" value="MethylDNA_cys_MeTrfase_DNAb"/>
</dbReference>
<dbReference type="NCBIfam" id="TIGR00589">
    <property type="entry name" value="ogt"/>
    <property type="match status" value="1"/>
</dbReference>
<protein>
    <recommendedName>
        <fullName evidence="3">methylated-DNA--[protein]-cysteine S-methyltransferase</fullName>
        <ecNumber evidence="3">2.1.1.63</ecNumber>
    </recommendedName>
</protein>
<gene>
    <name evidence="14" type="ORF">H4F90_12580</name>
</gene>
<dbReference type="Gene3D" id="1.10.10.60">
    <property type="entry name" value="Homeodomain-like"/>
    <property type="match status" value="1"/>
</dbReference>
<evidence type="ECO:0000256" key="1">
    <source>
        <dbReference type="ARBA" id="ARBA00001286"/>
    </source>
</evidence>
<keyword evidence="15" id="KW-1185">Reference proteome</keyword>
<dbReference type="PROSITE" id="PS00041">
    <property type="entry name" value="HTH_ARAC_FAMILY_1"/>
    <property type="match status" value="1"/>
</dbReference>
<dbReference type="GO" id="GO:0043565">
    <property type="term" value="F:sequence-specific DNA binding"/>
    <property type="evidence" value="ECO:0007669"/>
    <property type="project" value="InterPro"/>
</dbReference>
<dbReference type="PANTHER" id="PTHR10815:SF14">
    <property type="entry name" value="BIFUNCTIONAL TRANSCRIPTIONAL ACTIVATOR_DNA REPAIR ENZYME ADA"/>
    <property type="match status" value="1"/>
</dbReference>
<dbReference type="Proteomes" id="UP000586093">
    <property type="component" value="Unassembled WGS sequence"/>
</dbReference>
<dbReference type="SUPFAM" id="SSF46767">
    <property type="entry name" value="Methylated DNA-protein cysteine methyltransferase, C-terminal domain"/>
    <property type="match status" value="1"/>
</dbReference>
<dbReference type="PANTHER" id="PTHR10815">
    <property type="entry name" value="METHYLATED-DNA--PROTEIN-CYSTEINE METHYLTRANSFERASE"/>
    <property type="match status" value="1"/>
</dbReference>
<feature type="domain" description="HTH araC/xylS-type" evidence="13">
    <location>
        <begin position="20"/>
        <end position="120"/>
    </location>
</feature>
<evidence type="ECO:0000256" key="12">
    <source>
        <dbReference type="SAM" id="MobiDB-lite"/>
    </source>
</evidence>
<feature type="compositionally biased region" description="Pro residues" evidence="12">
    <location>
        <begin position="296"/>
        <end position="307"/>
    </location>
</feature>
<dbReference type="Pfam" id="PF12833">
    <property type="entry name" value="HTH_18"/>
    <property type="match status" value="1"/>
</dbReference>
<comment type="caution">
    <text evidence="14">The sequence shown here is derived from an EMBL/GenBank/DDBJ whole genome shotgun (WGS) entry which is preliminary data.</text>
</comment>
<name>A0A839HKY6_9BURK</name>
<evidence type="ECO:0000313" key="14">
    <source>
        <dbReference type="EMBL" id="MBB1162813.1"/>
    </source>
</evidence>
<dbReference type="InterPro" id="IPR009057">
    <property type="entry name" value="Homeodomain-like_sf"/>
</dbReference>
<comment type="similarity">
    <text evidence="2">Belongs to the MGMT family.</text>
</comment>
<keyword evidence="5 14" id="KW-0808">Transferase</keyword>
<accession>A0A839HKY6</accession>
<keyword evidence="9" id="KW-0804">Transcription</keyword>
<dbReference type="InterPro" id="IPR014048">
    <property type="entry name" value="MethylDNA_cys_MeTrfase_DNA-bd"/>
</dbReference>
<evidence type="ECO:0000256" key="7">
    <source>
        <dbReference type="ARBA" id="ARBA00023015"/>
    </source>
</evidence>
<dbReference type="InterPro" id="IPR036631">
    <property type="entry name" value="MGMT_N_sf"/>
</dbReference>
<dbReference type="GO" id="GO:0032259">
    <property type="term" value="P:methylation"/>
    <property type="evidence" value="ECO:0007669"/>
    <property type="project" value="UniProtKB-KW"/>
</dbReference>
<keyword evidence="4 14" id="KW-0489">Methyltransferase</keyword>
<feature type="region of interest" description="Disordered" evidence="12">
    <location>
        <begin position="287"/>
        <end position="307"/>
    </location>
</feature>
<dbReference type="PROSITE" id="PS01124">
    <property type="entry name" value="HTH_ARAC_FAMILY_2"/>
    <property type="match status" value="1"/>
</dbReference>
<dbReference type="Gene3D" id="1.10.10.10">
    <property type="entry name" value="Winged helix-like DNA-binding domain superfamily/Winged helix DNA-binding domain"/>
    <property type="match status" value="1"/>
</dbReference>
<evidence type="ECO:0000259" key="13">
    <source>
        <dbReference type="PROSITE" id="PS01124"/>
    </source>
</evidence>
<evidence type="ECO:0000256" key="6">
    <source>
        <dbReference type="ARBA" id="ARBA00022763"/>
    </source>
</evidence>
<proteinExistence type="inferred from homology"/>
<dbReference type="GO" id="GO:0003700">
    <property type="term" value="F:DNA-binding transcription factor activity"/>
    <property type="evidence" value="ECO:0007669"/>
    <property type="project" value="InterPro"/>
</dbReference>
<dbReference type="InterPro" id="IPR001497">
    <property type="entry name" value="MethylDNA_cys_MeTrfase_AS"/>
</dbReference>
<sequence length="307" mass="32104">MSDRPDPPSPRSPPLAERLAPLLAAIDEALAQGEPPPGLAALAARAGCSPFHLQRVFRAQTGLSPSAYARARRAQRLADTLPCEATVTAALHAAGYGSAGRFYAEAPARLGMAPRRWRAGGAGETIRFALGPCSLGHVLVAATARGLCLIELDDDPAVLLTRLQDRFPRAELRGAEPDFEEHVAAVIGLVEAPAQGLGLPLDLRGTLFQQRVWAALQAIPPGQTISYTALAQVLGLPRAARAVAAACAANPLAVAIPCHRVVRQDGDLAGYRWGLARKRQLLAREAAARPALPAADPGPPPSPPSPP</sequence>
<dbReference type="InterPro" id="IPR018060">
    <property type="entry name" value="HTH_AraC"/>
</dbReference>
<evidence type="ECO:0000256" key="9">
    <source>
        <dbReference type="ARBA" id="ARBA00023163"/>
    </source>
</evidence>
<dbReference type="PROSITE" id="PS00374">
    <property type="entry name" value="MGMT"/>
    <property type="match status" value="1"/>
</dbReference>
<dbReference type="SUPFAM" id="SSF46689">
    <property type="entry name" value="Homeodomain-like"/>
    <property type="match status" value="1"/>
</dbReference>
<dbReference type="SUPFAM" id="SSF53155">
    <property type="entry name" value="Methylated DNA-protein cysteine methyltransferase domain"/>
    <property type="match status" value="1"/>
</dbReference>
<evidence type="ECO:0000256" key="5">
    <source>
        <dbReference type="ARBA" id="ARBA00022679"/>
    </source>
</evidence>
<dbReference type="GO" id="GO:0003908">
    <property type="term" value="F:methylated-DNA-[protein]-cysteine S-methyltransferase activity"/>
    <property type="evidence" value="ECO:0007669"/>
    <property type="project" value="UniProtKB-EC"/>
</dbReference>
<evidence type="ECO:0000256" key="2">
    <source>
        <dbReference type="ARBA" id="ARBA00008711"/>
    </source>
</evidence>
<keyword evidence="8" id="KW-0238">DNA-binding</keyword>
<dbReference type="FunFam" id="1.10.10.10:FF:000214">
    <property type="entry name" value="Methylated-DNA--protein-cysteine methyltransferase"/>
    <property type="match status" value="1"/>
</dbReference>
<dbReference type="EMBL" id="JACIVI010000005">
    <property type="protein sequence ID" value="MBB1162813.1"/>
    <property type="molecule type" value="Genomic_DNA"/>
</dbReference>
<evidence type="ECO:0000256" key="10">
    <source>
        <dbReference type="ARBA" id="ARBA00023204"/>
    </source>
</evidence>
<dbReference type="CDD" id="cd06445">
    <property type="entry name" value="ATase"/>
    <property type="match status" value="1"/>
</dbReference>
<evidence type="ECO:0000256" key="3">
    <source>
        <dbReference type="ARBA" id="ARBA00011918"/>
    </source>
</evidence>